<organism evidence="2 3">
    <name type="scientific">Nitrosospira multiformis</name>
    <dbReference type="NCBI Taxonomy" id="1231"/>
    <lineage>
        <taxon>Bacteria</taxon>
        <taxon>Pseudomonadati</taxon>
        <taxon>Pseudomonadota</taxon>
        <taxon>Betaproteobacteria</taxon>
        <taxon>Nitrosomonadales</taxon>
        <taxon>Nitrosomonadaceae</taxon>
        <taxon>Nitrosospira</taxon>
    </lineage>
</organism>
<name>A0A1H8IQX0_9PROT</name>
<feature type="transmembrane region" description="Helical" evidence="1">
    <location>
        <begin position="31"/>
        <end position="48"/>
    </location>
</feature>
<reference evidence="2 3" key="1">
    <citation type="submission" date="2016-10" db="EMBL/GenBank/DDBJ databases">
        <authorList>
            <person name="de Groot N.N."/>
        </authorList>
    </citation>
    <scope>NUCLEOTIDE SEQUENCE [LARGE SCALE GENOMIC DNA]</scope>
    <source>
        <strain evidence="2 3">Nl18</strain>
    </source>
</reference>
<dbReference type="AlphaFoldDB" id="A0A1H8IQX0"/>
<sequence length="49" mass="5233">MLEKLEEAKEQVKQLDAKADSFLMKLVGSPWTGLALVAAAVMFALAVLG</sequence>
<protein>
    <submittedName>
        <fullName evidence="2">Uncharacterized protein</fullName>
    </submittedName>
</protein>
<proteinExistence type="predicted"/>
<dbReference type="EMBL" id="FOCT01000006">
    <property type="protein sequence ID" value="SEN70397.1"/>
    <property type="molecule type" value="Genomic_DNA"/>
</dbReference>
<evidence type="ECO:0000313" key="3">
    <source>
        <dbReference type="Proteomes" id="UP000183898"/>
    </source>
</evidence>
<keyword evidence="1" id="KW-1133">Transmembrane helix</keyword>
<gene>
    <name evidence="2" type="ORF">SAMN05216404_106136</name>
</gene>
<evidence type="ECO:0000256" key="1">
    <source>
        <dbReference type="SAM" id="Phobius"/>
    </source>
</evidence>
<dbReference type="RefSeq" id="WP_175463232.1">
    <property type="nucleotide sequence ID" value="NZ_FOCT01000006.1"/>
</dbReference>
<dbReference type="Proteomes" id="UP000183898">
    <property type="component" value="Unassembled WGS sequence"/>
</dbReference>
<keyword evidence="1" id="KW-0472">Membrane</keyword>
<evidence type="ECO:0000313" key="2">
    <source>
        <dbReference type="EMBL" id="SEN70397.1"/>
    </source>
</evidence>
<accession>A0A1H8IQX0</accession>
<keyword evidence="1" id="KW-0812">Transmembrane</keyword>